<evidence type="ECO:0000313" key="4">
    <source>
        <dbReference type="Proteomes" id="UP000184211"/>
    </source>
</evidence>
<dbReference type="Pfam" id="PF06904">
    <property type="entry name" value="Extensin-like_C"/>
    <property type="match status" value="1"/>
</dbReference>
<reference evidence="4" key="1">
    <citation type="submission" date="2016-11" db="EMBL/GenBank/DDBJ databases">
        <authorList>
            <person name="Varghese N."/>
            <person name="Submissions S."/>
        </authorList>
    </citation>
    <scope>NUCLEOTIDE SEQUENCE [LARGE SCALE GENOMIC DNA]</scope>
    <source>
        <strain evidence="4">DSM 28223</strain>
    </source>
</reference>
<gene>
    <name evidence="3" type="ORF">SAMN04488044_1820</name>
</gene>
<dbReference type="AlphaFoldDB" id="A0A1M5PHF8"/>
<sequence length="243" mass="26672">MKAGHRSILLGVVQFVFNVCIYGLIMVGMIAHPASGLPPEWRPNAPLRVSQPVTPLTDFRLRKTVRDAELCRSALLAHKVEARALPPLLATDTCGIANRVSLSRLGLASLAPVDTSCATALRLAMWEAHSLQPNAQSLFGQDVVRIAHIGSYACRAIRSDRGSGTRPSSHSRAAAIDISGFTLADGQILDLKRDWNESGPKGTYLRKVHREACRWFGLVLGPDYNRLHADHFHLQNTGWPICR</sequence>
<accession>A0A1M5PHF8</accession>
<dbReference type="EMBL" id="FQWM01000002">
    <property type="protein sequence ID" value="SHH01158.1"/>
    <property type="molecule type" value="Genomic_DNA"/>
</dbReference>
<evidence type="ECO:0000313" key="3">
    <source>
        <dbReference type="EMBL" id="SHH01158.1"/>
    </source>
</evidence>
<evidence type="ECO:0000259" key="2">
    <source>
        <dbReference type="Pfam" id="PF06904"/>
    </source>
</evidence>
<proteinExistence type="predicted"/>
<dbReference type="Proteomes" id="UP000184211">
    <property type="component" value="Unassembled WGS sequence"/>
</dbReference>
<dbReference type="InterPro" id="IPR009683">
    <property type="entry name" value="Extensin-like_C"/>
</dbReference>
<organism evidence="3 4">
    <name type="scientific">Cognatishimia maritima</name>
    <dbReference type="NCBI Taxonomy" id="870908"/>
    <lineage>
        <taxon>Bacteria</taxon>
        <taxon>Pseudomonadati</taxon>
        <taxon>Pseudomonadota</taxon>
        <taxon>Alphaproteobacteria</taxon>
        <taxon>Rhodobacterales</taxon>
        <taxon>Paracoccaceae</taxon>
        <taxon>Cognatishimia</taxon>
    </lineage>
</organism>
<name>A0A1M5PHF8_9RHOB</name>
<keyword evidence="1" id="KW-0472">Membrane</keyword>
<keyword evidence="1" id="KW-0812">Transmembrane</keyword>
<keyword evidence="4" id="KW-1185">Reference proteome</keyword>
<evidence type="ECO:0000256" key="1">
    <source>
        <dbReference type="SAM" id="Phobius"/>
    </source>
</evidence>
<feature type="transmembrane region" description="Helical" evidence="1">
    <location>
        <begin position="7"/>
        <end position="31"/>
    </location>
</feature>
<keyword evidence="1" id="KW-1133">Transmembrane helix</keyword>
<protein>
    <submittedName>
        <fullName evidence="3">Extensin-like protein C-terminus</fullName>
    </submittedName>
</protein>
<feature type="domain" description="Extensin-like C-terminal" evidence="2">
    <location>
        <begin position="70"/>
        <end position="243"/>
    </location>
</feature>
<dbReference type="STRING" id="870908.SAMN04488044_1820"/>